<name>A0A1I6L0J5_9FIRM</name>
<dbReference type="Gene3D" id="3.30.300.30">
    <property type="match status" value="1"/>
</dbReference>
<dbReference type="InterPro" id="IPR020845">
    <property type="entry name" value="AMP-binding_CS"/>
</dbReference>
<dbReference type="InterPro" id="IPR023213">
    <property type="entry name" value="CAT-like_dom_sf"/>
</dbReference>
<keyword evidence="4" id="KW-1185">Reference proteome</keyword>
<dbReference type="GO" id="GO:0003824">
    <property type="term" value="F:catalytic activity"/>
    <property type="evidence" value="ECO:0007669"/>
    <property type="project" value="InterPro"/>
</dbReference>
<dbReference type="Gene3D" id="3.30.559.30">
    <property type="entry name" value="Nonribosomal peptide synthetase, condensation domain"/>
    <property type="match status" value="1"/>
</dbReference>
<dbReference type="Pfam" id="PF00501">
    <property type="entry name" value="AMP-binding"/>
    <property type="match status" value="1"/>
</dbReference>
<dbReference type="InterPro" id="IPR025110">
    <property type="entry name" value="AMP-bd_C"/>
</dbReference>
<protein>
    <submittedName>
        <fullName evidence="3">Amino acid adenylation domain-containing protein</fullName>
    </submittedName>
</protein>
<dbReference type="CDD" id="cd19531">
    <property type="entry name" value="LCL_NRPS-like"/>
    <property type="match status" value="1"/>
</dbReference>
<dbReference type="InterPro" id="IPR009081">
    <property type="entry name" value="PP-bd_ACP"/>
</dbReference>
<dbReference type="CDD" id="cd05930">
    <property type="entry name" value="A_NRPS"/>
    <property type="match status" value="1"/>
</dbReference>
<dbReference type="Proteomes" id="UP000199659">
    <property type="component" value="Unassembled WGS sequence"/>
</dbReference>
<dbReference type="SUPFAM" id="SSF52777">
    <property type="entry name" value="CoA-dependent acyltransferases"/>
    <property type="match status" value="2"/>
</dbReference>
<dbReference type="OrthoDB" id="9778383at2"/>
<dbReference type="Gene3D" id="3.40.50.980">
    <property type="match status" value="2"/>
</dbReference>
<evidence type="ECO:0000313" key="3">
    <source>
        <dbReference type="EMBL" id="SFR96999.1"/>
    </source>
</evidence>
<dbReference type="Gene3D" id="1.10.1200.10">
    <property type="entry name" value="ACP-like"/>
    <property type="match status" value="2"/>
</dbReference>
<dbReference type="InterPro" id="IPR000873">
    <property type="entry name" value="AMP-dep_synth/lig_dom"/>
</dbReference>
<proteinExistence type="predicted"/>
<sequence length="1550" mass="180449">MHIVEIESKNNTYSFDYLTCYEKPMALALSVFSEFEPNLFLLYLKTIQSYHMKNFQEENIIIPDFEDTIQWIIEEKMKKNLTIEDIECDEIFIWIEQQIEKNIPVMLTVNLKELFYSQYYKETDWPYLMLINGYDAEKKLFYVIDTTQTEYLELKEGQVYEQFVITYEMASNMIQSYKKVMKRAYAATITNSDNNTATNTDKTFLSEFLDFYCNAREEQPFKELTFMNEILDKVKEGKVVKRSSIFELTNHVEFLFTRTLSYKEFLYKLLSDYMIHFVEKEERYITIEKELISSWKKCLNTASLGMNLNREFDPERLSKKACEQEKEMLCTIMNGLSAQKDSNQIVTAHKKLNEEDAISEKTREIIKTTYEEPQTDIEKELQEFWQTLFKKQRIGVLDNFFDLGGNSLTGVKIQATVIKKFNVELPMDIFFTAPTIRELSMYIEENKNRNLFVPIEIAPKSERYILSSAQKRLFIMNQFEPDSTVYNIMLSLEVKGAVNTSLAESCLNEVIMRHDSLRTNFQVIEGTAYQVIRTSLEVKAELAFLEPWQIDDYLEQIDKPFRLDRDALIRLHIIHIAVEHRTILCFTAHHIVVDGTSFGIIVKEFAELYNNRKLDDVKLQYKDFTIWQEQQQQGEKYRKQIDYWVNKMKDRAPMLNLPYDFAKNNTMNSTGDILNFKINQELTKKIELFSKENETTLFMVLFGIVNIVLHKYSSQEDIIIGTPIADRPHVDLQDMVGMFVNMMPLRNFPNKNKKFRDFLREVRNNALEAFENQDCQFDVLIEELGLKGNTINNPMFNVVFILQNMDLSDVLLEKEIAHLKQLKNKTSKFDITIELMQVKDGIECLIEYSTELFKVRTIERLAQHFINCISYVLQNPDTRIWEIDCMGIDEKKQLLFDFNHTKKEYHFKERIFDQFIKQVDENGEAIAVEWNGLAYTYKQLSEDSSRIANTLVEAGLQIGEAVGVFLERSYEMIAAVMGIVCAGGVYIPLEPYLPDDRVLTIWENLNVKFIITYSKELQRILELTEEKDLIHKVLSMSELDEDTQNKTAKKYDKYIYSKQDIWKRSMRMPDVNVSPEDLAYIIFTSGSTGNPKGVMIQHTKAVNLIEWVNKTFQISPKDKVLAVTSISFDLSVYDIFGLLSAGGTIYMTSREELMHPKELLQTIVEKKITFWNSAPQTLMQLEPFFDETNAKEHCLSHVFLSGDWIPVSLPDRIKQTFSGVEVISLGGATEATVWSNYYIIDEVKSYWKSIPYGKPIQNAAYYILDSNLMLLPVGIPGDLYIGGDCLALGYFNEPELTKKQFISNPFVEGEIIYKTGDLAKWHTNGNMEFLGRADTQVKIRGFRVELGEIEGTLLKYPGIKEAVVIAGEEKWQEKKLYAFFTSSKEITYAELKEFLLKKLPDYFIPDVFIPLENFPVTANGKLDRKKLLEHKKSEKLDTGVKYVKPQNQTEELLLFMWKEELEIQNIGVNDNFFDIGGNSIKFIQFTNKLKEKMNVDIPVVQLFQDATVSGISKILLDIGNNIKKPDNPDKQISKNVAVMKNKINLIRKNK</sequence>
<accession>A0A1I6L0J5</accession>
<dbReference type="SUPFAM" id="SSF56801">
    <property type="entry name" value="Acetyl-CoA synthetase-like"/>
    <property type="match status" value="1"/>
</dbReference>
<dbReference type="InterPro" id="IPR045851">
    <property type="entry name" value="AMP-bd_C_sf"/>
</dbReference>
<evidence type="ECO:0000256" key="1">
    <source>
        <dbReference type="ARBA" id="ARBA00001957"/>
    </source>
</evidence>
<dbReference type="Gene3D" id="3.30.559.10">
    <property type="entry name" value="Chloramphenicol acetyltransferase-like domain"/>
    <property type="match status" value="1"/>
</dbReference>
<dbReference type="InterPro" id="IPR010071">
    <property type="entry name" value="AA_adenyl_dom"/>
</dbReference>
<dbReference type="PANTHER" id="PTHR45527:SF1">
    <property type="entry name" value="FATTY ACID SYNTHASE"/>
    <property type="match status" value="1"/>
</dbReference>
<reference evidence="3 4" key="1">
    <citation type="submission" date="2016-10" db="EMBL/GenBank/DDBJ databases">
        <authorList>
            <person name="de Groot N.N."/>
        </authorList>
    </citation>
    <scope>NUCLEOTIDE SEQUENCE [LARGE SCALE GENOMIC DNA]</scope>
    <source>
        <strain evidence="3 4">743A</strain>
    </source>
</reference>
<dbReference type="PROSITE" id="PS00455">
    <property type="entry name" value="AMP_BINDING"/>
    <property type="match status" value="1"/>
</dbReference>
<evidence type="ECO:0000313" key="4">
    <source>
        <dbReference type="Proteomes" id="UP000199659"/>
    </source>
</evidence>
<dbReference type="Gene3D" id="2.30.38.10">
    <property type="entry name" value="Luciferase, Domain 3"/>
    <property type="match status" value="1"/>
</dbReference>
<dbReference type="InterPro" id="IPR001242">
    <property type="entry name" value="Condensation_dom"/>
</dbReference>
<comment type="cofactor">
    <cofactor evidence="1">
        <name>pantetheine 4'-phosphate</name>
        <dbReference type="ChEBI" id="CHEBI:47942"/>
    </cofactor>
</comment>
<evidence type="ECO:0000259" key="2">
    <source>
        <dbReference type="PROSITE" id="PS50075"/>
    </source>
</evidence>
<dbReference type="EMBL" id="FOYZ01000012">
    <property type="protein sequence ID" value="SFR96999.1"/>
    <property type="molecule type" value="Genomic_DNA"/>
</dbReference>
<organism evidence="3 4">
    <name type="scientific">Anaeromicropila populeti</name>
    <dbReference type="NCBI Taxonomy" id="37658"/>
    <lineage>
        <taxon>Bacteria</taxon>
        <taxon>Bacillati</taxon>
        <taxon>Bacillota</taxon>
        <taxon>Clostridia</taxon>
        <taxon>Lachnospirales</taxon>
        <taxon>Lachnospiraceae</taxon>
        <taxon>Anaeromicropila</taxon>
    </lineage>
</organism>
<dbReference type="GO" id="GO:0008610">
    <property type="term" value="P:lipid biosynthetic process"/>
    <property type="evidence" value="ECO:0007669"/>
    <property type="project" value="UniProtKB-ARBA"/>
</dbReference>
<feature type="domain" description="Carrier" evidence="2">
    <location>
        <begin position="372"/>
        <end position="447"/>
    </location>
</feature>
<dbReference type="RefSeq" id="WP_092562322.1">
    <property type="nucleotide sequence ID" value="NZ_FOYZ01000012.1"/>
</dbReference>
<dbReference type="PANTHER" id="PTHR45527">
    <property type="entry name" value="NONRIBOSOMAL PEPTIDE SYNTHETASE"/>
    <property type="match status" value="1"/>
</dbReference>
<dbReference type="GO" id="GO:0031177">
    <property type="term" value="F:phosphopantetheine binding"/>
    <property type="evidence" value="ECO:0007669"/>
    <property type="project" value="TreeGrafter"/>
</dbReference>
<feature type="domain" description="Carrier" evidence="2">
    <location>
        <begin position="1444"/>
        <end position="1519"/>
    </location>
</feature>
<dbReference type="PROSITE" id="PS50075">
    <property type="entry name" value="CARRIER"/>
    <property type="match status" value="2"/>
</dbReference>
<dbReference type="InterPro" id="IPR036736">
    <property type="entry name" value="ACP-like_sf"/>
</dbReference>
<dbReference type="Pfam" id="PF00550">
    <property type="entry name" value="PP-binding"/>
    <property type="match status" value="2"/>
</dbReference>
<gene>
    <name evidence="3" type="ORF">SAMN05661086_02957</name>
</gene>
<dbReference type="GO" id="GO:0044550">
    <property type="term" value="P:secondary metabolite biosynthetic process"/>
    <property type="evidence" value="ECO:0007669"/>
    <property type="project" value="TreeGrafter"/>
</dbReference>
<dbReference type="STRING" id="37658.SAMN05661086_02957"/>
<dbReference type="SUPFAM" id="SSF47336">
    <property type="entry name" value="ACP-like"/>
    <property type="match status" value="2"/>
</dbReference>
<dbReference type="GO" id="GO:0043041">
    <property type="term" value="P:amino acid activation for nonribosomal peptide biosynthetic process"/>
    <property type="evidence" value="ECO:0007669"/>
    <property type="project" value="TreeGrafter"/>
</dbReference>
<dbReference type="Pfam" id="PF13193">
    <property type="entry name" value="AMP-binding_C"/>
    <property type="match status" value="1"/>
</dbReference>
<dbReference type="NCBIfam" id="TIGR01733">
    <property type="entry name" value="AA-adenyl-dom"/>
    <property type="match status" value="1"/>
</dbReference>
<dbReference type="GO" id="GO:0005737">
    <property type="term" value="C:cytoplasm"/>
    <property type="evidence" value="ECO:0007669"/>
    <property type="project" value="TreeGrafter"/>
</dbReference>
<dbReference type="Pfam" id="PF00668">
    <property type="entry name" value="Condensation"/>
    <property type="match status" value="1"/>
</dbReference>